<dbReference type="AlphaFoldDB" id="A0A164JBH2"/>
<dbReference type="EMBL" id="LRGB01005070">
    <property type="protein sequence ID" value="KZS02183.1"/>
    <property type="molecule type" value="Genomic_DNA"/>
</dbReference>
<organism evidence="1 2">
    <name type="scientific">Daphnia magna</name>
    <dbReference type="NCBI Taxonomy" id="35525"/>
    <lineage>
        <taxon>Eukaryota</taxon>
        <taxon>Metazoa</taxon>
        <taxon>Ecdysozoa</taxon>
        <taxon>Arthropoda</taxon>
        <taxon>Crustacea</taxon>
        <taxon>Branchiopoda</taxon>
        <taxon>Diplostraca</taxon>
        <taxon>Cladocera</taxon>
        <taxon>Anomopoda</taxon>
        <taxon>Daphniidae</taxon>
        <taxon>Daphnia</taxon>
    </lineage>
</organism>
<name>A0A164JBH2_9CRUS</name>
<dbReference type="Gene3D" id="3.30.420.10">
    <property type="entry name" value="Ribonuclease H-like superfamily/Ribonuclease H"/>
    <property type="match status" value="1"/>
</dbReference>
<evidence type="ECO:0000313" key="1">
    <source>
        <dbReference type="EMBL" id="KZS02183.1"/>
    </source>
</evidence>
<gene>
    <name evidence="1" type="ORF">APZ42_000877</name>
</gene>
<keyword evidence="2" id="KW-1185">Reference proteome</keyword>
<protein>
    <recommendedName>
        <fullName evidence="3">Integrase catalytic domain-containing protein</fullName>
    </recommendedName>
</protein>
<dbReference type="Proteomes" id="UP000076858">
    <property type="component" value="Unassembled WGS sequence"/>
</dbReference>
<comment type="caution">
    <text evidence="1">The sequence shown here is derived from an EMBL/GenBank/DDBJ whole genome shotgun (WGS) entry which is preliminary data.</text>
</comment>
<reference evidence="1 2" key="1">
    <citation type="submission" date="2016-03" db="EMBL/GenBank/DDBJ databases">
        <title>EvidentialGene: Evidence-directed Construction of Genes on Genomes.</title>
        <authorList>
            <person name="Gilbert D.G."/>
            <person name="Choi J.-H."/>
            <person name="Mockaitis K."/>
            <person name="Colbourne J."/>
            <person name="Pfrender M."/>
        </authorList>
    </citation>
    <scope>NUCLEOTIDE SEQUENCE [LARGE SCALE GENOMIC DNA]</scope>
    <source>
        <strain evidence="1 2">Xinb3</strain>
        <tissue evidence="1">Complete organism</tissue>
    </source>
</reference>
<dbReference type="SUPFAM" id="SSF53098">
    <property type="entry name" value="Ribonuclease H-like"/>
    <property type="match status" value="1"/>
</dbReference>
<dbReference type="InterPro" id="IPR036397">
    <property type="entry name" value="RNaseH_sf"/>
</dbReference>
<sequence length="113" mass="13390">MPKAIFSDRGTNFTSKLFRYFELKDSEHSNWEDVLDDVLFAYRSSVHSSTLDTPYFLLHGRHHNIPINEFLDASPKTFKSASDYVGNLADRLRYSFQRVREESEKPRTRQREQ</sequence>
<evidence type="ECO:0008006" key="3">
    <source>
        <dbReference type="Google" id="ProtNLM"/>
    </source>
</evidence>
<evidence type="ECO:0000313" key="2">
    <source>
        <dbReference type="Proteomes" id="UP000076858"/>
    </source>
</evidence>
<dbReference type="InterPro" id="IPR012337">
    <property type="entry name" value="RNaseH-like_sf"/>
</dbReference>
<accession>A0A164JBH2</accession>
<proteinExistence type="predicted"/>
<dbReference type="GO" id="GO:0003676">
    <property type="term" value="F:nucleic acid binding"/>
    <property type="evidence" value="ECO:0007669"/>
    <property type="project" value="InterPro"/>
</dbReference>